<dbReference type="Pfam" id="PF00400">
    <property type="entry name" value="WD40"/>
    <property type="match status" value="2"/>
</dbReference>
<dbReference type="EMBL" id="CENE01000044">
    <property type="protein sequence ID" value="CEQ43022.1"/>
    <property type="molecule type" value="Genomic_DNA"/>
</dbReference>
<dbReference type="Gene3D" id="2.130.10.10">
    <property type="entry name" value="YVTN repeat-like/Quinoprotein amine dehydrogenase"/>
    <property type="match status" value="1"/>
</dbReference>
<dbReference type="PANTHER" id="PTHR19855:SF11">
    <property type="entry name" value="RIBOSOME BIOGENESIS PROTEIN WDR12"/>
    <property type="match status" value="1"/>
</dbReference>
<evidence type="ECO:0000313" key="5">
    <source>
        <dbReference type="Proteomes" id="UP000243876"/>
    </source>
</evidence>
<keyword evidence="2" id="KW-0677">Repeat</keyword>
<evidence type="ECO:0000256" key="2">
    <source>
        <dbReference type="ARBA" id="ARBA00022737"/>
    </source>
</evidence>
<dbReference type="AlphaFoldDB" id="A0A0D6ESC2"/>
<dbReference type="SUPFAM" id="SSF50978">
    <property type="entry name" value="WD40 repeat-like"/>
    <property type="match status" value="1"/>
</dbReference>
<dbReference type="InterPro" id="IPR036322">
    <property type="entry name" value="WD40_repeat_dom_sf"/>
</dbReference>
<keyword evidence="1 3" id="KW-0853">WD repeat</keyword>
<sequence length="182" mass="19580">MSFFSPVSVVRGHTNKVSRAVFDRNDVTKAYSVGWDHTVRSWDLSTGAESSSKSSDKVLLDLGRLATPNLLATGSPDRLICPWDLRLDAMQNISPPLSAHTAPVSSVAAHPTSSLLFALGGAQSRRCLGSRLPERDKAEQRKEKEKVLAVDRDGERLVVGSEGAQVVIWCVGGQESKVPAAT</sequence>
<protein>
    <submittedName>
        <fullName evidence="4">SPOSA6832_04909-mRNA-1:cds</fullName>
    </submittedName>
</protein>
<dbReference type="PANTHER" id="PTHR19855">
    <property type="entry name" value="WD40 REPEAT PROTEIN 12, 37"/>
    <property type="match status" value="1"/>
</dbReference>
<evidence type="ECO:0000256" key="1">
    <source>
        <dbReference type="ARBA" id="ARBA00022574"/>
    </source>
</evidence>
<accession>A0A0D6ESC2</accession>
<proteinExistence type="predicted"/>
<evidence type="ECO:0000313" key="4">
    <source>
        <dbReference type="EMBL" id="CEQ43022.1"/>
    </source>
</evidence>
<dbReference type="PROSITE" id="PS00678">
    <property type="entry name" value="WD_REPEATS_1"/>
    <property type="match status" value="1"/>
</dbReference>
<organism evidence="4 5">
    <name type="scientific">Sporidiobolus salmonicolor</name>
    <name type="common">Yeast-like fungus</name>
    <name type="synonym">Sporobolomyces salmonicolor</name>
    <dbReference type="NCBI Taxonomy" id="5005"/>
    <lineage>
        <taxon>Eukaryota</taxon>
        <taxon>Fungi</taxon>
        <taxon>Dikarya</taxon>
        <taxon>Basidiomycota</taxon>
        <taxon>Pucciniomycotina</taxon>
        <taxon>Microbotryomycetes</taxon>
        <taxon>Sporidiobolales</taxon>
        <taxon>Sporidiobolaceae</taxon>
        <taxon>Sporobolomyces</taxon>
    </lineage>
</organism>
<dbReference type="PROSITE" id="PS50082">
    <property type="entry name" value="WD_REPEATS_2"/>
    <property type="match status" value="1"/>
</dbReference>
<dbReference type="InterPro" id="IPR019775">
    <property type="entry name" value="WD40_repeat_CS"/>
</dbReference>
<dbReference type="Proteomes" id="UP000243876">
    <property type="component" value="Unassembled WGS sequence"/>
</dbReference>
<keyword evidence="5" id="KW-1185">Reference proteome</keyword>
<evidence type="ECO:0000256" key="3">
    <source>
        <dbReference type="PROSITE-ProRule" id="PRU00221"/>
    </source>
</evidence>
<gene>
    <name evidence="4" type="primary">SPOSA6832_04909</name>
</gene>
<dbReference type="SMART" id="SM00320">
    <property type="entry name" value="WD40"/>
    <property type="match status" value="3"/>
</dbReference>
<feature type="repeat" description="WD" evidence="3">
    <location>
        <begin position="10"/>
        <end position="52"/>
    </location>
</feature>
<dbReference type="OrthoDB" id="10251381at2759"/>
<name>A0A0D6ESC2_SPOSA</name>
<dbReference type="InterPro" id="IPR015943">
    <property type="entry name" value="WD40/YVTN_repeat-like_dom_sf"/>
</dbReference>
<reference evidence="5" key="1">
    <citation type="submission" date="2015-02" db="EMBL/GenBank/DDBJ databases">
        <authorList>
            <person name="Gon?alves P."/>
        </authorList>
    </citation>
    <scope>NUCLEOTIDE SEQUENCE [LARGE SCALE GENOMIC DNA]</scope>
</reference>
<dbReference type="InterPro" id="IPR001680">
    <property type="entry name" value="WD40_rpt"/>
</dbReference>